<keyword evidence="3" id="KW-1185">Reference proteome</keyword>
<dbReference type="Proteomes" id="UP000297891">
    <property type="component" value="Unassembled WGS sequence"/>
</dbReference>
<evidence type="ECO:0000313" key="2">
    <source>
        <dbReference type="EMBL" id="TGK96061.1"/>
    </source>
</evidence>
<dbReference type="AlphaFoldDB" id="A0A2M9Y647"/>
<reference evidence="2" key="1">
    <citation type="journal article" date="2019" name="PLoS Negl. Trop. Dis.">
        <title>Revisiting the worldwide diversity of Leptospira species in the environment.</title>
        <authorList>
            <person name="Vincent A.T."/>
            <person name="Schiettekatte O."/>
            <person name="Bourhy P."/>
            <person name="Veyrier F.J."/>
            <person name="Picardeau M."/>
        </authorList>
    </citation>
    <scope>NUCLEOTIDE SEQUENCE [LARGE SCALE GENOMIC DNA]</scope>
    <source>
        <strain evidence="2">201800277</strain>
    </source>
</reference>
<dbReference type="InterPro" id="IPR007296">
    <property type="entry name" value="DUF403"/>
</dbReference>
<protein>
    <submittedName>
        <fullName evidence="2">Alpha-E domain-containing protein</fullName>
    </submittedName>
</protein>
<evidence type="ECO:0000259" key="1">
    <source>
        <dbReference type="Pfam" id="PF04168"/>
    </source>
</evidence>
<sequence>MLSRVAESVFWMNRYIERAENYSRFIDVNHQLSLDLNEEVPNQWLPLVHTTGDIELFEKRYSSPSPVNVIRFMTFDEENPNSIFQCLSRARENARTIRENISTSMWEVLNEFYLFVKDYRKVYMESSALHGDTLSMGLSDFLSTVRKSCQSFYGCSDATISHDEVWNFSLLGRFLERADKTTRILDMKYFILLPSVQDVGSTLDLLQWLSLLKSASAHEMYNQKYKRVDPTDIAEFLILNETFPRSIFFCIQEMQEALEKISGIKEGLPRNLAQDATTVYLNRLRSENIKSIFDKGLHEYLDDIQIELNHIGSKIVERFFTN</sequence>
<dbReference type="RefSeq" id="WP_100788985.1">
    <property type="nucleotide sequence ID" value="NZ_NPDQ01000001.1"/>
</dbReference>
<dbReference type="InterPro" id="IPR051680">
    <property type="entry name" value="ATP-dep_Glu-Cys_Ligase-2"/>
</dbReference>
<dbReference type="EMBL" id="RQFP01000001">
    <property type="protein sequence ID" value="TGK96061.1"/>
    <property type="molecule type" value="Genomic_DNA"/>
</dbReference>
<dbReference type="PANTHER" id="PTHR34595:SF7">
    <property type="entry name" value="SLL1039 PROTEIN"/>
    <property type="match status" value="1"/>
</dbReference>
<gene>
    <name evidence="2" type="ORF">EHQ30_05405</name>
</gene>
<name>A0A2M9Y647_9LEPT</name>
<comment type="caution">
    <text evidence="2">The sequence shown here is derived from an EMBL/GenBank/DDBJ whole genome shotgun (WGS) entry which is preliminary data.</text>
</comment>
<organism evidence="2 3">
    <name type="scientific">Leptospira brenneri</name>
    <dbReference type="NCBI Taxonomy" id="2023182"/>
    <lineage>
        <taxon>Bacteria</taxon>
        <taxon>Pseudomonadati</taxon>
        <taxon>Spirochaetota</taxon>
        <taxon>Spirochaetia</taxon>
        <taxon>Leptospirales</taxon>
        <taxon>Leptospiraceae</taxon>
        <taxon>Leptospira</taxon>
    </lineage>
</organism>
<proteinExistence type="predicted"/>
<evidence type="ECO:0000313" key="3">
    <source>
        <dbReference type="Proteomes" id="UP000297891"/>
    </source>
</evidence>
<feature type="domain" description="DUF403" evidence="1">
    <location>
        <begin position="1"/>
        <end position="320"/>
    </location>
</feature>
<dbReference type="Pfam" id="PF04168">
    <property type="entry name" value="Alpha-E"/>
    <property type="match status" value="1"/>
</dbReference>
<accession>A0A2M9Y647</accession>
<dbReference type="OrthoDB" id="9803532at2"/>
<dbReference type="PANTHER" id="PTHR34595">
    <property type="entry name" value="BLR5612 PROTEIN"/>
    <property type="match status" value="1"/>
</dbReference>